<gene>
    <name evidence="2" type="ORF">PRECH8_01000</name>
</gene>
<name>A0A916QD45_9BACL</name>
<keyword evidence="1" id="KW-0812">Transmembrane</keyword>
<feature type="transmembrane region" description="Helical" evidence="1">
    <location>
        <begin position="6"/>
        <end position="28"/>
    </location>
</feature>
<keyword evidence="1" id="KW-1133">Transmembrane helix</keyword>
<evidence type="ECO:0000256" key="1">
    <source>
        <dbReference type="SAM" id="Phobius"/>
    </source>
</evidence>
<evidence type="ECO:0000313" key="2">
    <source>
        <dbReference type="EMBL" id="GFR36804.1"/>
    </source>
</evidence>
<dbReference type="AlphaFoldDB" id="A0A916QD45"/>
<feature type="transmembrane region" description="Helical" evidence="1">
    <location>
        <begin position="244"/>
        <end position="261"/>
    </location>
</feature>
<comment type="caution">
    <text evidence="2">The sequence shown here is derived from an EMBL/GenBank/DDBJ whole genome shotgun (WGS) entry which is preliminary data.</text>
</comment>
<keyword evidence="2" id="KW-0808">Transferase</keyword>
<sequence length="285" mass="31728">MNEWVLISYTVLLMITAAFIRGVILSFLTDHGVTENNYRNQRIPSSVGVLIWLTSLIALLLSSLWTIETRSFAQVVLSEYYKCFFLALTIVFILGWTDDLIGDRRIKGLRGHLRLWLRQGRATTGLLKALGTSLISAWLVVETGLWQGGGLGLLPFLVMILYTHALNLFDLRPGRAIKVFLLGTLSVTLLSIAPLDSFALLAPVVAGALVLLPVDLRGEGMLGDTGANMLGFTLGSVIAFHWPWFYQLMAVIWLTGLALLAERYSLTQLIERTPLLNWLDRLGRE</sequence>
<reference evidence="2" key="2">
    <citation type="journal article" date="2021" name="Data Brief">
        <title>Draft genome sequence data of the facultative, thermophilic, xylanolytic bacterium Paenibacillus sp. strain DA-C8.</title>
        <authorList>
            <person name="Chhe C."/>
            <person name="Uke A."/>
            <person name="Baramee S."/>
            <person name="Ungkulpasvich U."/>
            <person name="Tachaapaikoon C."/>
            <person name="Pason P."/>
            <person name="Waeonukul R."/>
            <person name="Ratanakhanokchai K."/>
            <person name="Kosugi A."/>
        </authorList>
    </citation>
    <scope>NUCLEOTIDE SEQUENCE</scope>
    <source>
        <strain evidence="2">DA-C8</strain>
    </source>
</reference>
<evidence type="ECO:0000313" key="3">
    <source>
        <dbReference type="Proteomes" id="UP000654993"/>
    </source>
</evidence>
<proteinExistence type="predicted"/>
<feature type="transmembrane region" description="Helical" evidence="1">
    <location>
        <begin position="79"/>
        <end position="101"/>
    </location>
</feature>
<protein>
    <submittedName>
        <fullName evidence="2">Glycosyl transferase</fullName>
    </submittedName>
</protein>
<reference evidence="2" key="1">
    <citation type="submission" date="2020-08" db="EMBL/GenBank/DDBJ databases">
        <authorList>
            <person name="Uke A."/>
            <person name="Chhe C."/>
            <person name="Baramee S."/>
            <person name="Kosugi A."/>
        </authorList>
    </citation>
    <scope>NUCLEOTIDE SEQUENCE</scope>
    <source>
        <strain evidence="2">DA-C8</strain>
    </source>
</reference>
<feature type="transmembrane region" description="Helical" evidence="1">
    <location>
        <begin position="146"/>
        <end position="167"/>
    </location>
</feature>
<keyword evidence="3" id="KW-1185">Reference proteome</keyword>
<accession>A0A916QD45</accession>
<dbReference type="GO" id="GO:0016740">
    <property type="term" value="F:transferase activity"/>
    <property type="evidence" value="ECO:0007669"/>
    <property type="project" value="UniProtKB-KW"/>
</dbReference>
<dbReference type="RefSeq" id="WP_200965091.1">
    <property type="nucleotide sequence ID" value="NZ_BMAQ01000001.1"/>
</dbReference>
<feature type="transmembrane region" description="Helical" evidence="1">
    <location>
        <begin position="179"/>
        <end position="212"/>
    </location>
</feature>
<keyword evidence="1" id="KW-0472">Membrane</keyword>
<feature type="transmembrane region" description="Helical" evidence="1">
    <location>
        <begin position="49"/>
        <end position="67"/>
    </location>
</feature>
<organism evidence="2 3">
    <name type="scientific">Insulibacter thermoxylanivorax</name>
    <dbReference type="NCBI Taxonomy" id="2749268"/>
    <lineage>
        <taxon>Bacteria</taxon>
        <taxon>Bacillati</taxon>
        <taxon>Bacillota</taxon>
        <taxon>Bacilli</taxon>
        <taxon>Bacillales</taxon>
        <taxon>Paenibacillaceae</taxon>
        <taxon>Insulibacter</taxon>
    </lineage>
</organism>
<dbReference type="Proteomes" id="UP000654993">
    <property type="component" value="Unassembled WGS sequence"/>
</dbReference>
<dbReference type="EMBL" id="BMAQ01000001">
    <property type="protein sequence ID" value="GFR36804.1"/>
    <property type="molecule type" value="Genomic_DNA"/>
</dbReference>